<feature type="transmembrane region" description="Helical" evidence="1">
    <location>
        <begin position="6"/>
        <end position="23"/>
    </location>
</feature>
<accession>A0A848CUS3</accession>
<evidence type="ECO:0000313" key="2">
    <source>
        <dbReference type="EMBL" id="NME97667.1"/>
    </source>
</evidence>
<keyword evidence="1" id="KW-1133">Transmembrane helix</keyword>
<dbReference type="Proteomes" id="UP000561326">
    <property type="component" value="Unassembled WGS sequence"/>
</dbReference>
<evidence type="ECO:0000256" key="1">
    <source>
        <dbReference type="SAM" id="Phobius"/>
    </source>
</evidence>
<dbReference type="Pfam" id="PF12669">
    <property type="entry name" value="FeoB_associated"/>
    <property type="match status" value="1"/>
</dbReference>
<keyword evidence="1" id="KW-0812">Transmembrane</keyword>
<dbReference type="RefSeq" id="WP_021622687.1">
    <property type="nucleotide sequence ID" value="NZ_CABKST010000184.1"/>
</dbReference>
<dbReference type="OrthoDB" id="2326035at2"/>
<sequence>MLANIIIGAGIFGYAGWSLFRFVKKSKQGQCAGCASRKSCQTACDDRSMEVK</sequence>
<evidence type="ECO:0000313" key="3">
    <source>
        <dbReference type="Proteomes" id="UP000561326"/>
    </source>
</evidence>
<gene>
    <name evidence="2" type="ORF">HF838_05265</name>
</gene>
<dbReference type="GeneID" id="92840095"/>
<keyword evidence="1" id="KW-0472">Membrane</keyword>
<organism evidence="2 3">
    <name type="scientific">Aneurinibacillus aneurinilyticus</name>
    <name type="common">Bacillus aneurinolyticus</name>
    <dbReference type="NCBI Taxonomy" id="1391"/>
    <lineage>
        <taxon>Bacteria</taxon>
        <taxon>Bacillati</taxon>
        <taxon>Bacillota</taxon>
        <taxon>Bacilli</taxon>
        <taxon>Bacillales</taxon>
        <taxon>Paenibacillaceae</taxon>
        <taxon>Aneurinibacillus group</taxon>
        <taxon>Aneurinibacillus</taxon>
    </lineage>
</organism>
<protein>
    <submittedName>
        <fullName evidence="2">FeoB-associated Cys-rich membrane protein</fullName>
    </submittedName>
</protein>
<dbReference type="AlphaFoldDB" id="A0A848CUS3"/>
<name>A0A848CUS3_ANEAE</name>
<reference evidence="2 3" key="1">
    <citation type="submission" date="2020-04" db="EMBL/GenBank/DDBJ databases">
        <authorList>
            <person name="Hitch T.C.A."/>
            <person name="Wylensek D."/>
            <person name="Clavel T."/>
        </authorList>
    </citation>
    <scope>NUCLEOTIDE SEQUENCE [LARGE SCALE GENOMIC DNA]</scope>
    <source>
        <strain evidence="2 3">WB01_D5_05</strain>
    </source>
</reference>
<dbReference type="EMBL" id="JABAGO010000006">
    <property type="protein sequence ID" value="NME97667.1"/>
    <property type="molecule type" value="Genomic_DNA"/>
</dbReference>
<proteinExistence type="predicted"/>
<comment type="caution">
    <text evidence="2">The sequence shown here is derived from an EMBL/GenBank/DDBJ whole genome shotgun (WGS) entry which is preliminary data.</text>
</comment>